<evidence type="ECO:0000313" key="1">
    <source>
        <dbReference type="EMBL" id="OEG08345.1"/>
    </source>
</evidence>
<dbReference type="AlphaFoldDB" id="A0A1E5G6V4"/>
<dbReference type="OrthoDB" id="2194265at2"/>
<reference evidence="2" key="1">
    <citation type="submission" date="2016-09" db="EMBL/GenBank/DDBJ databases">
        <authorList>
            <person name="Gulvik C.A."/>
        </authorList>
    </citation>
    <scope>NUCLEOTIDE SEQUENCE [LARGE SCALE GENOMIC DNA]</scope>
    <source>
        <strain evidence="2">LMG 8895</strain>
    </source>
</reference>
<sequence length="92" mass="11215">MHKEIEERLAELKEKYKQLPPEKKAELERHIKRKNFLNYKKIELIKSELLRLEARRAQLELCDKEKELGLIEKKISCKKEKLLRCLDKQMIK</sequence>
<comment type="caution">
    <text evidence="1">The sequence shown here is derived from an EMBL/GenBank/DDBJ whole genome shotgun (WGS) entry which is preliminary data.</text>
</comment>
<keyword evidence="2" id="KW-1185">Reference proteome</keyword>
<evidence type="ECO:0008006" key="3">
    <source>
        <dbReference type="Google" id="ProtNLM"/>
    </source>
</evidence>
<evidence type="ECO:0000313" key="2">
    <source>
        <dbReference type="Proteomes" id="UP000095094"/>
    </source>
</evidence>
<name>A0A1E5G6V4_9ENTE</name>
<gene>
    <name evidence="1" type="ORF">BCR25_13085</name>
</gene>
<dbReference type="PATRIC" id="fig|332950.4.peg.3786"/>
<proteinExistence type="predicted"/>
<accession>A0A1E5G6V4</accession>
<dbReference type="RefSeq" id="WP_069665183.1">
    <property type="nucleotide sequence ID" value="NZ_JBHUJJ010000001.1"/>
</dbReference>
<organism evidence="1 2">
    <name type="scientific">Enterococcus termitis</name>
    <dbReference type="NCBI Taxonomy" id="332950"/>
    <lineage>
        <taxon>Bacteria</taxon>
        <taxon>Bacillati</taxon>
        <taxon>Bacillota</taxon>
        <taxon>Bacilli</taxon>
        <taxon>Lactobacillales</taxon>
        <taxon>Enterococcaceae</taxon>
        <taxon>Enterococcus</taxon>
    </lineage>
</organism>
<protein>
    <recommendedName>
        <fullName evidence="3">DUF465 domain-containing protein</fullName>
    </recommendedName>
</protein>
<dbReference type="EMBL" id="MIJY01000047">
    <property type="protein sequence ID" value="OEG08345.1"/>
    <property type="molecule type" value="Genomic_DNA"/>
</dbReference>
<dbReference type="Proteomes" id="UP000095094">
    <property type="component" value="Unassembled WGS sequence"/>
</dbReference>